<dbReference type="PANTHER" id="PTHR28641">
    <property type="match status" value="1"/>
</dbReference>
<evidence type="ECO:0000313" key="4">
    <source>
        <dbReference type="RefSeq" id="XP_055889080.1"/>
    </source>
</evidence>
<dbReference type="InterPro" id="IPR042303">
    <property type="entry name" value="Malonyl_CoA_deC_C_sf"/>
</dbReference>
<dbReference type="GO" id="GO:0006085">
    <property type="term" value="P:acetyl-CoA biosynthetic process"/>
    <property type="evidence" value="ECO:0007669"/>
    <property type="project" value="TreeGrafter"/>
</dbReference>
<protein>
    <submittedName>
        <fullName evidence="4">Malonyl-CoA decarboxylase, mitochondrial-like isoform X1</fullName>
    </submittedName>
</protein>
<dbReference type="InterPro" id="IPR038917">
    <property type="entry name" value="Malonyl_CoA_deC"/>
</dbReference>
<dbReference type="InterPro" id="IPR035372">
    <property type="entry name" value="MCD_N"/>
</dbReference>
<reference evidence="4" key="1">
    <citation type="submission" date="2025-08" db="UniProtKB">
        <authorList>
            <consortium name="RefSeq"/>
        </authorList>
    </citation>
    <scope>IDENTIFICATION</scope>
</reference>
<gene>
    <name evidence="4" type="primary">LOC106059919</name>
</gene>
<dbReference type="OMA" id="PIDWSTP"/>
<organism evidence="3 4">
    <name type="scientific">Biomphalaria glabrata</name>
    <name type="common">Bloodfluke planorb</name>
    <name type="synonym">Freshwater snail</name>
    <dbReference type="NCBI Taxonomy" id="6526"/>
    <lineage>
        <taxon>Eukaryota</taxon>
        <taxon>Metazoa</taxon>
        <taxon>Spiralia</taxon>
        <taxon>Lophotrochozoa</taxon>
        <taxon>Mollusca</taxon>
        <taxon>Gastropoda</taxon>
        <taxon>Heterobranchia</taxon>
        <taxon>Euthyneura</taxon>
        <taxon>Panpulmonata</taxon>
        <taxon>Hygrophila</taxon>
        <taxon>Lymnaeoidea</taxon>
        <taxon>Planorbidae</taxon>
        <taxon>Biomphalaria</taxon>
    </lineage>
</organism>
<feature type="domain" description="Malonyl-CoA decarboxylase C-terminal" evidence="1">
    <location>
        <begin position="196"/>
        <end position="498"/>
    </location>
</feature>
<dbReference type="GO" id="GO:0005782">
    <property type="term" value="C:peroxisomal matrix"/>
    <property type="evidence" value="ECO:0007669"/>
    <property type="project" value="TreeGrafter"/>
</dbReference>
<feature type="domain" description="Malonyl-CoA decarboxylase N-terminal" evidence="2">
    <location>
        <begin position="121"/>
        <end position="193"/>
    </location>
</feature>
<keyword evidence="3" id="KW-1185">Reference proteome</keyword>
<evidence type="ECO:0000259" key="2">
    <source>
        <dbReference type="Pfam" id="PF17408"/>
    </source>
</evidence>
<dbReference type="InterPro" id="IPR007956">
    <property type="entry name" value="Malonyl_CoA_deC_C"/>
</dbReference>
<dbReference type="Pfam" id="PF05292">
    <property type="entry name" value="MCD"/>
    <property type="match status" value="1"/>
</dbReference>
<dbReference type="Proteomes" id="UP001165740">
    <property type="component" value="Chromosome 6"/>
</dbReference>
<dbReference type="Gene3D" id="3.40.630.150">
    <property type="entry name" value="Malonyl-CoA decarboxylase, catalytic domain"/>
    <property type="match status" value="1"/>
</dbReference>
<evidence type="ECO:0000259" key="1">
    <source>
        <dbReference type="Pfam" id="PF05292"/>
    </source>
</evidence>
<dbReference type="PANTHER" id="PTHR28641:SF1">
    <property type="entry name" value="MALONYL-COA DECARBOXYLASE, MITOCHONDRIAL"/>
    <property type="match status" value="1"/>
</dbReference>
<dbReference type="InterPro" id="IPR038351">
    <property type="entry name" value="MCD_N_sf"/>
</dbReference>
<sequence>MEGNWIMALAFCSKKIVTGLKLVINASQRQSASQLDMLTYLINGKKVHSGNNILQTTFSDINANLLTSEEKCSNFIRYYKTISPDEQEILLCNLARNYGIDTQNVVAVLNAALSGQDRGQMQILASSERMRQALKPKFKLLFSHIGKVKDGVKFLVDLRADVLKFRQKDQTELNGVLYQELNTALRDLLLLWFTVGLLNLERITWTASCDLVEKVSMYEAVHKVKNWEDIKRRVGPYRRCYIFTHSSMPREPVVVLHTALTQEISSSIQGILRNVRLRYSSIADDQTIGKGLEYFSGLDEKNVRQSDSDNMNFNSDTEDPELVKAAIFYSITSTQKGLQGIDLGYYLIKSVVSKLKSEFPDLSQFSSLSPIPGFRDWLLLNLNRRGSEAGDPILYPSEMEALARYKWLGSSPPLDKFKHLIVSHEWYRDKELMQVMKVPLMRLCAQYLYKQKRRNLALNPVANFHLGNGAVLWRINFLADTSLNGLNRSCTMMVNYRYYLENADANSRNYLENFQINASSDVLDLLKEPK</sequence>
<evidence type="ECO:0000313" key="3">
    <source>
        <dbReference type="Proteomes" id="UP001165740"/>
    </source>
</evidence>
<name>A0A9W3APG2_BIOGL</name>
<dbReference type="Pfam" id="PF17408">
    <property type="entry name" value="MCD_N"/>
    <property type="match status" value="1"/>
</dbReference>
<dbReference type="Gene3D" id="1.20.140.90">
    <property type="entry name" value="Malonyl-CoA decarboxylase, oligemerization domain"/>
    <property type="match status" value="1"/>
</dbReference>
<dbReference type="GO" id="GO:0050080">
    <property type="term" value="F:malonyl-CoA decarboxylase activity"/>
    <property type="evidence" value="ECO:0007669"/>
    <property type="project" value="InterPro"/>
</dbReference>
<dbReference type="OrthoDB" id="426718at2759"/>
<dbReference type="RefSeq" id="XP_055889080.1">
    <property type="nucleotide sequence ID" value="XM_056033105.1"/>
</dbReference>
<dbReference type="GO" id="GO:0005759">
    <property type="term" value="C:mitochondrial matrix"/>
    <property type="evidence" value="ECO:0007669"/>
    <property type="project" value="TreeGrafter"/>
</dbReference>
<dbReference type="AlphaFoldDB" id="A0A9W3APG2"/>
<dbReference type="GeneID" id="106059919"/>
<dbReference type="GO" id="GO:0006633">
    <property type="term" value="P:fatty acid biosynthetic process"/>
    <property type="evidence" value="ECO:0007669"/>
    <property type="project" value="InterPro"/>
</dbReference>
<dbReference type="GO" id="GO:2001294">
    <property type="term" value="P:malonyl-CoA catabolic process"/>
    <property type="evidence" value="ECO:0007669"/>
    <property type="project" value="TreeGrafter"/>
</dbReference>
<proteinExistence type="predicted"/>
<accession>A0A9W3APG2</accession>